<dbReference type="PANTHER" id="PTHR43762">
    <property type="entry name" value="L-GULONOLACTONE OXIDASE"/>
    <property type="match status" value="1"/>
</dbReference>
<comment type="caution">
    <text evidence="2">The sequence shown here is derived from an EMBL/GenBank/DDBJ whole genome shotgun (WGS) entry which is preliminary data.</text>
</comment>
<dbReference type="EMBL" id="BAAAOH010000001">
    <property type="protein sequence ID" value="GAA1980335.1"/>
    <property type="molecule type" value="Genomic_DNA"/>
</dbReference>
<feature type="transmembrane region" description="Helical" evidence="1">
    <location>
        <begin position="264"/>
        <end position="286"/>
    </location>
</feature>
<dbReference type="SUPFAM" id="SSF56176">
    <property type="entry name" value="FAD-binding/transporter-associated domain-like"/>
    <property type="match status" value="1"/>
</dbReference>
<dbReference type="RefSeq" id="WP_344059519.1">
    <property type="nucleotide sequence ID" value="NZ_BAAAOH010000001.1"/>
</dbReference>
<proteinExistence type="predicted"/>
<keyword evidence="1" id="KW-1133">Transmembrane helix</keyword>
<feature type="transmembrane region" description="Helical" evidence="1">
    <location>
        <begin position="461"/>
        <end position="482"/>
    </location>
</feature>
<gene>
    <name evidence="2" type="ORF">GCM10009777_12220</name>
</gene>
<dbReference type="InterPro" id="IPR036318">
    <property type="entry name" value="FAD-bd_PCMH-like_sf"/>
</dbReference>
<sequence>MTVTEVNGAVWRRKHDDPAAPTRSTTTRILYPTSLEEVIELCANRPGGGRATSAGSHWSLSVGAVADSTFVETHDPNNAFPAMGRTLFEVVPGCLSDAMLDRLEHEFQPEYSTTTFGEDVGEYYVHIETGKRVYQAYAELDQGDDANADSLAVLMRDQRGNASYLGPWGFRTLGGAGGQTVFGALTTGTHGGDFRIGPIAESVVALHLVTDGGRHYWIEPESLRVTGARFTDDERLRRVYGDDRFKGAAGSGAENFEIIRDDDVFHAVLIGSWRFGVVYSVVLRVVRQYTLHQERRLTTWAAVKDLIADPASSLWSSDAAAPPFDSKFLQIAVNVVPNHDSTGNLVGVTKRWNVPMALNPVTGSPAGRDERVGAIVDAFDAWIGGPRFDKAGNSHTYSPDPARPGASAPPNFLERACQDADFVVGVLRVVAQEVEDFIASNGAVIGGTLAGVVAIGGGAALLALLAALAVILLLLLAFIAALEAALGPRLGNTLNDLKDTLINRSDPDERAAGILVWQMIGERLFSSQQNDLDVEAISYAAMDGHDYFDQSCNVNVDSIEVFFDATSPMLVAYVDALLAFEVAQERLGRAFVGYFSLRFTGPTAALIGPEQFSRTCVIEVAGLNDVTGVRELVDFAAMLALDPNFGGILHWGQRNPSTMAEIEARFGDTAGDPKEKLTRWRRALSRLTDNGARDGFSNAFTRTTGLEVVTPVVSSASAAAGPVARGDAFPVQWDCRRNPPATSVSVRAVSPVGVVASWPALPLSGMFDVTAVESGTYTVTITASLTVNGRTRQASSDVFVTVV</sequence>
<name>A0ABP5DHK7_9MICO</name>
<dbReference type="InterPro" id="IPR016169">
    <property type="entry name" value="FAD-bd_PCMH_sub2"/>
</dbReference>
<reference evidence="3" key="1">
    <citation type="journal article" date="2019" name="Int. J. Syst. Evol. Microbiol.">
        <title>The Global Catalogue of Microorganisms (GCM) 10K type strain sequencing project: providing services to taxonomists for standard genome sequencing and annotation.</title>
        <authorList>
            <consortium name="The Broad Institute Genomics Platform"/>
            <consortium name="The Broad Institute Genome Sequencing Center for Infectious Disease"/>
            <person name="Wu L."/>
            <person name="Ma J."/>
        </authorList>
    </citation>
    <scope>NUCLEOTIDE SEQUENCE [LARGE SCALE GENOMIC DNA]</scope>
    <source>
        <strain evidence="3">JCM 14902</strain>
    </source>
</reference>
<evidence type="ECO:0000256" key="1">
    <source>
        <dbReference type="SAM" id="Phobius"/>
    </source>
</evidence>
<keyword evidence="3" id="KW-1185">Reference proteome</keyword>
<keyword evidence="1" id="KW-0472">Membrane</keyword>
<evidence type="ECO:0000313" key="3">
    <source>
        <dbReference type="Proteomes" id="UP001500326"/>
    </source>
</evidence>
<dbReference type="Gene3D" id="3.30.465.10">
    <property type="match status" value="1"/>
</dbReference>
<keyword evidence="1" id="KW-0812">Transmembrane</keyword>
<dbReference type="Proteomes" id="UP001500326">
    <property type="component" value="Unassembled WGS sequence"/>
</dbReference>
<dbReference type="PANTHER" id="PTHR43762:SF1">
    <property type="entry name" value="D-ARABINONO-1,4-LACTONE OXIDASE"/>
    <property type="match status" value="1"/>
</dbReference>
<dbReference type="InterPro" id="IPR010031">
    <property type="entry name" value="FAD_lactone_oxidase-like"/>
</dbReference>
<protein>
    <submittedName>
        <fullName evidence="2">Uncharacterized protein</fullName>
    </submittedName>
</protein>
<evidence type="ECO:0000313" key="2">
    <source>
        <dbReference type="EMBL" id="GAA1980335.1"/>
    </source>
</evidence>
<organism evidence="2 3">
    <name type="scientific">Microbacterium pumilum</name>
    <dbReference type="NCBI Taxonomy" id="344165"/>
    <lineage>
        <taxon>Bacteria</taxon>
        <taxon>Bacillati</taxon>
        <taxon>Actinomycetota</taxon>
        <taxon>Actinomycetes</taxon>
        <taxon>Micrococcales</taxon>
        <taxon>Microbacteriaceae</taxon>
        <taxon>Microbacterium</taxon>
    </lineage>
</organism>
<accession>A0ABP5DHK7</accession>